<dbReference type="InterPro" id="IPR009057">
    <property type="entry name" value="Homeodomain-like_sf"/>
</dbReference>
<evidence type="ECO:0000256" key="3">
    <source>
        <dbReference type="SAM" id="MobiDB-lite"/>
    </source>
</evidence>
<dbReference type="Pfam" id="PF17918">
    <property type="entry name" value="TetR_C_15"/>
    <property type="match status" value="1"/>
</dbReference>
<evidence type="ECO:0000256" key="2">
    <source>
        <dbReference type="PROSITE-ProRule" id="PRU00335"/>
    </source>
</evidence>
<reference evidence="6" key="1">
    <citation type="journal article" date="2019" name="Int. J. Syst. Evol. Microbiol.">
        <title>The Global Catalogue of Microorganisms (GCM) 10K type strain sequencing project: providing services to taxonomists for standard genome sequencing and annotation.</title>
        <authorList>
            <consortium name="The Broad Institute Genomics Platform"/>
            <consortium name="The Broad Institute Genome Sequencing Center for Infectious Disease"/>
            <person name="Wu L."/>
            <person name="Ma J."/>
        </authorList>
    </citation>
    <scope>NUCLEOTIDE SEQUENCE [LARGE SCALE GENOMIC DNA]</scope>
    <source>
        <strain evidence="6">JCM 12165</strain>
    </source>
</reference>
<dbReference type="PROSITE" id="PS50977">
    <property type="entry name" value="HTH_TETR_2"/>
    <property type="match status" value="1"/>
</dbReference>
<dbReference type="EMBL" id="JBHUCP010000018">
    <property type="protein sequence ID" value="MFD1532384.1"/>
    <property type="molecule type" value="Genomic_DNA"/>
</dbReference>
<evidence type="ECO:0000313" key="5">
    <source>
        <dbReference type="EMBL" id="MFD1532384.1"/>
    </source>
</evidence>
<dbReference type="InterPro" id="IPR001647">
    <property type="entry name" value="HTH_TetR"/>
</dbReference>
<dbReference type="RefSeq" id="WP_343986643.1">
    <property type="nucleotide sequence ID" value="NZ_BAAAJG010000027.1"/>
</dbReference>
<evidence type="ECO:0000256" key="1">
    <source>
        <dbReference type="ARBA" id="ARBA00023125"/>
    </source>
</evidence>
<feature type="region of interest" description="Disordered" evidence="3">
    <location>
        <begin position="1"/>
        <end position="21"/>
    </location>
</feature>
<keyword evidence="6" id="KW-1185">Reference proteome</keyword>
<evidence type="ECO:0000259" key="4">
    <source>
        <dbReference type="PROSITE" id="PS50977"/>
    </source>
</evidence>
<proteinExistence type="predicted"/>
<dbReference type="PROSITE" id="PS01081">
    <property type="entry name" value="HTH_TETR_1"/>
    <property type="match status" value="1"/>
</dbReference>
<dbReference type="PANTHER" id="PTHR30055:SF226">
    <property type="entry name" value="HTH-TYPE TRANSCRIPTIONAL REGULATOR PKSA"/>
    <property type="match status" value="1"/>
</dbReference>
<dbReference type="InterPro" id="IPR023772">
    <property type="entry name" value="DNA-bd_HTH_TetR-type_CS"/>
</dbReference>
<evidence type="ECO:0000313" key="6">
    <source>
        <dbReference type="Proteomes" id="UP001597145"/>
    </source>
</evidence>
<dbReference type="Pfam" id="PF00440">
    <property type="entry name" value="TetR_N"/>
    <property type="match status" value="1"/>
</dbReference>
<organism evidence="5 6">
    <name type="scientific">Pseudonocardia aurantiaca</name>
    <dbReference type="NCBI Taxonomy" id="75290"/>
    <lineage>
        <taxon>Bacteria</taxon>
        <taxon>Bacillati</taxon>
        <taxon>Actinomycetota</taxon>
        <taxon>Actinomycetes</taxon>
        <taxon>Pseudonocardiales</taxon>
        <taxon>Pseudonocardiaceae</taxon>
        <taxon>Pseudonocardia</taxon>
    </lineage>
</organism>
<dbReference type="PANTHER" id="PTHR30055">
    <property type="entry name" value="HTH-TYPE TRANSCRIPTIONAL REGULATOR RUTR"/>
    <property type="match status" value="1"/>
</dbReference>
<dbReference type="PRINTS" id="PR00455">
    <property type="entry name" value="HTHTETR"/>
</dbReference>
<dbReference type="InterPro" id="IPR041669">
    <property type="entry name" value="TetR_C_15"/>
</dbReference>
<protein>
    <submittedName>
        <fullName evidence="5">TetR/AcrR family transcriptional regulator</fullName>
    </submittedName>
</protein>
<dbReference type="Proteomes" id="UP001597145">
    <property type="component" value="Unassembled WGS sequence"/>
</dbReference>
<name>A0ABW4FPJ3_9PSEU</name>
<sequence length="215" mass="22863">MSDTTTASASEEAPVTQVRPVRRQARGERRIVQILDAALDLFAEVGYEAASTNRIAAKAGISPGSLYQFFANKEAIAEALSARLAEAMRAAYAPAFDDNAIATLPIDEMLDRVLDPLVEFNVRHPGTKALVGGPDMPPQLAAATQPLQDALNARVVAMVGLRLPDLSAAERDRAAFVILQIVRAMMPSILAAGGAERAALTAELKKALRGYLEPS</sequence>
<feature type="domain" description="HTH tetR-type" evidence="4">
    <location>
        <begin position="28"/>
        <end position="88"/>
    </location>
</feature>
<accession>A0ABW4FPJ3</accession>
<gene>
    <name evidence="5" type="ORF">ACFSCY_23430</name>
</gene>
<comment type="caution">
    <text evidence="5">The sequence shown here is derived from an EMBL/GenBank/DDBJ whole genome shotgun (WGS) entry which is preliminary data.</text>
</comment>
<keyword evidence="1 2" id="KW-0238">DNA-binding</keyword>
<dbReference type="InterPro" id="IPR050109">
    <property type="entry name" value="HTH-type_TetR-like_transc_reg"/>
</dbReference>
<feature type="DNA-binding region" description="H-T-H motif" evidence="2">
    <location>
        <begin position="51"/>
        <end position="70"/>
    </location>
</feature>
<dbReference type="SUPFAM" id="SSF46689">
    <property type="entry name" value="Homeodomain-like"/>
    <property type="match status" value="1"/>
</dbReference>
<dbReference type="Gene3D" id="1.10.357.10">
    <property type="entry name" value="Tetracycline Repressor, domain 2"/>
    <property type="match status" value="1"/>
</dbReference>